<keyword evidence="7" id="KW-0625">Polysaccharide transport</keyword>
<dbReference type="KEGG" id="fla:SY85_23875"/>
<evidence type="ECO:0000313" key="12">
    <source>
        <dbReference type="Proteomes" id="UP000077177"/>
    </source>
</evidence>
<dbReference type="GO" id="GO:0015920">
    <property type="term" value="P:lipopolysaccharide transport"/>
    <property type="evidence" value="ECO:0007669"/>
    <property type="project" value="TreeGrafter"/>
</dbReference>
<proteinExistence type="inferred from homology"/>
<keyword evidence="12" id="KW-1185">Reference proteome</keyword>
<reference evidence="12" key="1">
    <citation type="submission" date="2015-01" db="EMBL/GenBank/DDBJ databases">
        <title>Flavisolibacter sp./LCS9/ whole genome sequencing.</title>
        <authorList>
            <person name="Kim M.K."/>
            <person name="Srinivasan S."/>
            <person name="Lee J.-J."/>
        </authorList>
    </citation>
    <scope>NUCLEOTIDE SEQUENCE [LARGE SCALE GENOMIC DNA]</scope>
    <source>
        <strain evidence="12">LCS9</strain>
    </source>
</reference>
<evidence type="ECO:0000256" key="5">
    <source>
        <dbReference type="ARBA" id="ARBA00022692"/>
    </source>
</evidence>
<evidence type="ECO:0000256" key="4">
    <source>
        <dbReference type="ARBA" id="ARBA00022475"/>
    </source>
</evidence>
<feature type="transmembrane region" description="Helical" evidence="9">
    <location>
        <begin position="192"/>
        <end position="211"/>
    </location>
</feature>
<comment type="subcellular location">
    <subcellularLocation>
        <location evidence="1">Cell membrane</location>
        <topology evidence="1">Multi-pass membrane protein</topology>
    </subcellularLocation>
</comment>
<keyword evidence="7" id="KW-0762">Sugar transport</keyword>
<dbReference type="PANTHER" id="PTHR30413">
    <property type="entry name" value="INNER MEMBRANE TRANSPORT PERMEASE"/>
    <property type="match status" value="1"/>
</dbReference>
<comment type="similarity">
    <text evidence="2">Belongs to the ABC-2 integral membrane protein family.</text>
</comment>
<feature type="domain" description="ABC-2 type transporter transmembrane" evidence="10">
    <location>
        <begin position="33"/>
        <end position="240"/>
    </location>
</feature>
<dbReference type="AlphaFoldDB" id="A0A172U130"/>
<feature type="transmembrane region" description="Helical" evidence="9">
    <location>
        <begin position="52"/>
        <end position="74"/>
    </location>
</feature>
<dbReference type="EMBL" id="CP011390">
    <property type="protein sequence ID" value="ANE53061.1"/>
    <property type="molecule type" value="Genomic_DNA"/>
</dbReference>
<keyword evidence="5 9" id="KW-0812">Transmembrane</keyword>
<evidence type="ECO:0000259" key="10">
    <source>
        <dbReference type="Pfam" id="PF01061"/>
    </source>
</evidence>
<keyword evidence="6 9" id="KW-1133">Transmembrane helix</keyword>
<evidence type="ECO:0000313" key="11">
    <source>
        <dbReference type="EMBL" id="ANE53061.1"/>
    </source>
</evidence>
<sequence>MNNTTGKFEHVITPATSGMFQSLQAVWKERPVLWVMAKREMAIRFSKLSFKFAWIGFRPVIQLLIYLYVFVFVLKSTHPSLPYALIIVSGFLTWLPFIETMHSAGKAVEADKILLQKSTISRLSFPIYRTLVCLPELIIILLVFFICAGFLNFSPSLSWKLLLLPFITFFQLVFILGLCLWSNVFLIRNPNIHHLLFVFLGYVLWITPVFYMPEMVPAPLKTILSLNPLASVLALYRYVLLDVPAPIIEWLPSSILTFCLFASGLYYYTRYQDLFVERM</sequence>
<keyword evidence="8 9" id="KW-0472">Membrane</keyword>
<organism evidence="11 12">
    <name type="scientific">Flavisolibacter tropicus</name>
    <dbReference type="NCBI Taxonomy" id="1492898"/>
    <lineage>
        <taxon>Bacteria</taxon>
        <taxon>Pseudomonadati</taxon>
        <taxon>Bacteroidota</taxon>
        <taxon>Chitinophagia</taxon>
        <taxon>Chitinophagales</taxon>
        <taxon>Chitinophagaceae</taxon>
        <taxon>Flavisolibacter</taxon>
    </lineage>
</organism>
<evidence type="ECO:0000256" key="6">
    <source>
        <dbReference type="ARBA" id="ARBA00022989"/>
    </source>
</evidence>
<keyword evidence="3" id="KW-0813">Transport</keyword>
<feature type="transmembrane region" description="Helical" evidence="9">
    <location>
        <begin position="127"/>
        <end position="151"/>
    </location>
</feature>
<dbReference type="OrthoDB" id="9786910at2"/>
<keyword evidence="4" id="KW-1003">Cell membrane</keyword>
<dbReference type="GO" id="GO:0015774">
    <property type="term" value="P:polysaccharide transport"/>
    <property type="evidence" value="ECO:0007669"/>
    <property type="project" value="UniProtKB-KW"/>
</dbReference>
<dbReference type="GO" id="GO:0005886">
    <property type="term" value="C:plasma membrane"/>
    <property type="evidence" value="ECO:0007669"/>
    <property type="project" value="UniProtKB-SubCell"/>
</dbReference>
<feature type="transmembrane region" description="Helical" evidence="9">
    <location>
        <begin position="81"/>
        <end position="98"/>
    </location>
</feature>
<evidence type="ECO:0000256" key="2">
    <source>
        <dbReference type="ARBA" id="ARBA00007783"/>
    </source>
</evidence>
<dbReference type="Pfam" id="PF01061">
    <property type="entry name" value="ABC2_membrane"/>
    <property type="match status" value="1"/>
</dbReference>
<name>A0A172U130_9BACT</name>
<evidence type="ECO:0000256" key="1">
    <source>
        <dbReference type="ARBA" id="ARBA00004651"/>
    </source>
</evidence>
<dbReference type="STRING" id="1492898.SY85_23875"/>
<dbReference type="GO" id="GO:0140359">
    <property type="term" value="F:ABC-type transporter activity"/>
    <property type="evidence" value="ECO:0007669"/>
    <property type="project" value="InterPro"/>
</dbReference>
<evidence type="ECO:0000256" key="7">
    <source>
        <dbReference type="ARBA" id="ARBA00023047"/>
    </source>
</evidence>
<accession>A0A172U130</accession>
<evidence type="ECO:0000256" key="8">
    <source>
        <dbReference type="ARBA" id="ARBA00023136"/>
    </source>
</evidence>
<protein>
    <recommendedName>
        <fullName evidence="10">ABC-2 type transporter transmembrane domain-containing protein</fullName>
    </recommendedName>
</protein>
<evidence type="ECO:0000256" key="9">
    <source>
        <dbReference type="SAM" id="Phobius"/>
    </source>
</evidence>
<gene>
    <name evidence="11" type="ORF">SY85_23875</name>
</gene>
<feature type="transmembrane region" description="Helical" evidence="9">
    <location>
        <begin position="247"/>
        <end position="269"/>
    </location>
</feature>
<feature type="transmembrane region" description="Helical" evidence="9">
    <location>
        <begin position="163"/>
        <end position="186"/>
    </location>
</feature>
<dbReference type="Proteomes" id="UP000077177">
    <property type="component" value="Chromosome"/>
</dbReference>
<dbReference type="RefSeq" id="WP_066408635.1">
    <property type="nucleotide sequence ID" value="NZ_CP011390.1"/>
</dbReference>
<dbReference type="PANTHER" id="PTHR30413:SF10">
    <property type="entry name" value="CAPSULE POLYSACCHARIDE EXPORT INNER-MEMBRANE PROTEIN CTRC"/>
    <property type="match status" value="1"/>
</dbReference>
<reference evidence="11 12" key="2">
    <citation type="journal article" date="2016" name="Int. J. Syst. Evol. Microbiol.">
        <title>Flavisolibacter tropicus sp. nov., isolated from tropical soil.</title>
        <authorList>
            <person name="Lee J.J."/>
            <person name="Kang M.S."/>
            <person name="Kim G.S."/>
            <person name="Lee C.S."/>
            <person name="Lim S."/>
            <person name="Lee J."/>
            <person name="Roh S.H."/>
            <person name="Kang H."/>
            <person name="Ha J.M."/>
            <person name="Bae S."/>
            <person name="Jung H.Y."/>
            <person name="Kim M.K."/>
        </authorList>
    </citation>
    <scope>NUCLEOTIDE SEQUENCE [LARGE SCALE GENOMIC DNA]</scope>
    <source>
        <strain evidence="11 12">LCS9</strain>
    </source>
</reference>
<dbReference type="InterPro" id="IPR013525">
    <property type="entry name" value="ABC2_TM"/>
</dbReference>
<evidence type="ECO:0000256" key="3">
    <source>
        <dbReference type="ARBA" id="ARBA00022448"/>
    </source>
</evidence>